<dbReference type="EMBL" id="CP143784">
    <property type="protein sequence ID" value="WVN86012.1"/>
    <property type="molecule type" value="Genomic_DNA"/>
</dbReference>
<gene>
    <name evidence="4" type="ORF">L203_101170</name>
</gene>
<dbReference type="Proteomes" id="UP000094043">
    <property type="component" value="Chromosome 1"/>
</dbReference>
<feature type="compositionally biased region" description="Basic residues" evidence="1">
    <location>
        <begin position="1095"/>
        <end position="1107"/>
    </location>
</feature>
<evidence type="ECO:0000259" key="2">
    <source>
        <dbReference type="Pfam" id="PF10214"/>
    </source>
</evidence>
<evidence type="ECO:0000256" key="1">
    <source>
        <dbReference type="SAM" id="MobiDB-lite"/>
    </source>
</evidence>
<feature type="region of interest" description="Disordered" evidence="1">
    <location>
        <begin position="987"/>
        <end position="1006"/>
    </location>
</feature>
<feature type="compositionally biased region" description="Basic and acidic residues" evidence="1">
    <location>
        <begin position="33"/>
        <end position="42"/>
    </location>
</feature>
<evidence type="ECO:0000313" key="5">
    <source>
        <dbReference type="Proteomes" id="UP000094043"/>
    </source>
</evidence>
<feature type="compositionally biased region" description="Polar residues" evidence="1">
    <location>
        <begin position="1063"/>
        <end position="1086"/>
    </location>
</feature>
<protein>
    <recommendedName>
        <fullName evidence="6">RNA polymerase I-specific transcription initiation factor RRN6</fullName>
    </recommendedName>
</protein>
<sequence length="1107" mass="124133">MVFPSSVQYIILPRTKRHQRIQHSVPDLEEDNERNLSEREGLDDSVGIPGPIVEFGRPGGATLSKRKGSWKWIWAGEERQNTTWKISNEAECFYPATRLLENIPSHELSFQSVVDSSVKYAEQLCHPFERDGLRDAISDILKEEHNSAGPSGTSKQPAGSKAHHFTGKTSLKDPDQSSIVAEIHNSRGRFTKTWVAFPIGSIGHELNIAPILPTSTARLDRRSRYRFAPTSKPIETFPTPILQICSSAVVSDSRADKDSTSLLVRLQATTHLVSLYPSFSPPAYITSSARAQISYSDTEGRRHVDVVLDPVIWAKALLVDEGGGVWLWLEEKKIQNGRIEKTMSLHKVRDKVTDERDQFFRVAFGTRSGTALVISATEAIIIDIDDPSHPTTTIFSLRSRIRRFLSVEKTAMQRNSKWTLLVTTQEVFWIDERRGVVGLGWKHDYGKVQDLKALILSGLQKGESVTLLHSSTSPLLTALTTPSSHKPLTPFYFLSAPSSLAFSLPKYINPIDLVFLKLHSTRYHPSLLVLSHDGALYSYSLVAPASDQNAEIEGNKDKIPLIAYWDDDVVSCAKQESKEIGAGEGWQDKASVSWTEIDMRWLIEAITENASRQLGSGTGPRENEDTVEALVAEGFRSIDRRNEADNESTKGEQAQYTAVKNQELNEQWVDEGDGDSQMDADTQNSYMEDTQERFMDKNKNVGQGSLESKFEAYGPVHGDDHNPIDDGSETGLQYLIPQEFERYLRELDAPIDSFLTLNELARDFLFPLRSFDSFSMIPIHSYSIQSTLKSLQSINFEKHLMGVAVLSDALPSLNQSRPSLLMNDLKPLDLYNSLVTYFPTLSRRDKLATAQLVINLYLSFVISIPEDCLSNQKTVLDRIVDENEKERDHEDDFLRAARALTLGDDSPPPVDIFVVKPLLNAHNTDSHRWEDCDDGRNDQTDIPEEFEKRIQTLTARALVDDWKLGEDPHQWTWKGVKVGGGRVNQSTHYTRNDHARPIKPLPSSRSHPLFQAQFRSPTSLRSPQTFAHLIPPTLESSYIMPALTTTPGVLPGAEMRSSPPPTNSQMGIEESQATQEGSMARVSTQIERGKFGGREKKKKGKRRLGGF</sequence>
<reference evidence="4" key="2">
    <citation type="journal article" date="2022" name="Elife">
        <title>Obligate sexual reproduction of a homothallic fungus closely related to the Cryptococcus pathogenic species complex.</title>
        <authorList>
            <person name="Passer A.R."/>
            <person name="Clancey S.A."/>
            <person name="Shea T."/>
            <person name="David-Palma M."/>
            <person name="Averette A.F."/>
            <person name="Boekhout T."/>
            <person name="Porcel B.M."/>
            <person name="Nowrousian M."/>
            <person name="Cuomo C.A."/>
            <person name="Sun S."/>
            <person name="Heitman J."/>
            <person name="Coelho M.A."/>
        </authorList>
    </citation>
    <scope>NUCLEOTIDE SEQUENCE</scope>
    <source>
        <strain evidence="4">CBS 7841</strain>
    </source>
</reference>
<organism evidence="4 5">
    <name type="scientific">Cryptococcus depauperatus CBS 7841</name>
    <dbReference type="NCBI Taxonomy" id="1295531"/>
    <lineage>
        <taxon>Eukaryota</taxon>
        <taxon>Fungi</taxon>
        <taxon>Dikarya</taxon>
        <taxon>Basidiomycota</taxon>
        <taxon>Agaricomycotina</taxon>
        <taxon>Tremellomycetes</taxon>
        <taxon>Tremellales</taxon>
        <taxon>Cryptococcaceae</taxon>
        <taxon>Cryptococcus</taxon>
    </lineage>
</organism>
<evidence type="ECO:0008006" key="6">
    <source>
        <dbReference type="Google" id="ProtNLM"/>
    </source>
</evidence>
<dbReference type="KEGG" id="cdep:91085384"/>
<reference evidence="4" key="1">
    <citation type="submission" date="2016-06" db="EMBL/GenBank/DDBJ databases">
        <authorList>
            <person name="Cuomo C."/>
            <person name="Litvintseva A."/>
            <person name="Heitman J."/>
            <person name="Chen Y."/>
            <person name="Sun S."/>
            <person name="Springer D."/>
            <person name="Dromer F."/>
            <person name="Young S."/>
            <person name="Zeng Q."/>
            <person name="Chapman S."/>
            <person name="Gujja S."/>
            <person name="Saif S."/>
            <person name="Birren B."/>
        </authorList>
    </citation>
    <scope>NUCLEOTIDE SEQUENCE</scope>
    <source>
        <strain evidence="4">CBS 7841</strain>
    </source>
</reference>
<reference evidence="4" key="3">
    <citation type="submission" date="2024-01" db="EMBL/GenBank/DDBJ databases">
        <authorList>
            <person name="Coelho M.A."/>
            <person name="David-Palma M."/>
            <person name="Shea T."/>
            <person name="Sun S."/>
            <person name="Cuomo C.A."/>
            <person name="Heitman J."/>
        </authorList>
    </citation>
    <scope>NUCLEOTIDE SEQUENCE</scope>
    <source>
        <strain evidence="4">CBS 7841</strain>
    </source>
</reference>
<feature type="region of interest" description="Disordered" evidence="1">
    <location>
        <begin position="144"/>
        <end position="173"/>
    </location>
</feature>
<feature type="domain" description="RRN6 beta-propeller" evidence="2">
    <location>
        <begin position="186"/>
        <end position="500"/>
    </location>
</feature>
<dbReference type="RefSeq" id="XP_066066712.1">
    <property type="nucleotide sequence ID" value="XM_066210615.1"/>
</dbReference>
<dbReference type="PANTHER" id="PTHR28221">
    <property type="entry name" value="RNA POLYMERASE I-SPECIFIC TRANSCRIPTION INITIATION FACTOR RRN6"/>
    <property type="match status" value="1"/>
</dbReference>
<keyword evidence="5" id="KW-1185">Reference proteome</keyword>
<dbReference type="AlphaFoldDB" id="A0AAJ8LZX5"/>
<dbReference type="PANTHER" id="PTHR28221:SF2">
    <property type="entry name" value="RNA POLYMERASE I-SPECIFIC TRANSCRIPTION INITIATION FACTOR RRN6"/>
    <property type="match status" value="1"/>
</dbReference>
<feature type="region of interest" description="Disordered" evidence="1">
    <location>
        <begin position="21"/>
        <end position="49"/>
    </location>
</feature>
<feature type="region of interest" description="Disordered" evidence="1">
    <location>
        <begin position="1049"/>
        <end position="1107"/>
    </location>
</feature>
<proteinExistence type="predicted"/>
<name>A0AAJ8LZX5_9TREE</name>
<evidence type="ECO:0000313" key="4">
    <source>
        <dbReference type="EMBL" id="WVN86012.1"/>
    </source>
</evidence>
<dbReference type="Pfam" id="PF10214">
    <property type="entry name" value="Rrn6_beta-prop"/>
    <property type="match status" value="1"/>
</dbReference>
<feature type="compositionally biased region" description="Polar residues" evidence="1">
    <location>
        <begin position="148"/>
        <end position="157"/>
    </location>
</feature>
<feature type="domain" description="RRN6 K-rich C-terminal" evidence="3">
    <location>
        <begin position="957"/>
        <end position="1107"/>
    </location>
</feature>
<dbReference type="InterPro" id="IPR048536">
    <property type="entry name" value="Rrn6_K-rich"/>
</dbReference>
<accession>A0AAJ8LZX5</accession>
<evidence type="ECO:0000259" key="3">
    <source>
        <dbReference type="Pfam" id="PF20639"/>
    </source>
</evidence>
<dbReference type="Pfam" id="PF20639">
    <property type="entry name" value="Rrn6_K-rich"/>
    <property type="match status" value="1"/>
</dbReference>
<dbReference type="InterPro" id="IPR019350">
    <property type="entry name" value="RNA_pol_I-sp_TIF_RRN6-like"/>
</dbReference>
<dbReference type="GeneID" id="91085384"/>
<dbReference type="InterPro" id="IPR048535">
    <property type="entry name" value="RRN6_beta-prop"/>
</dbReference>